<dbReference type="GO" id="GO:0006412">
    <property type="term" value="P:translation"/>
    <property type="evidence" value="ECO:0007669"/>
    <property type="project" value="UniProtKB-UniRule"/>
</dbReference>
<dbReference type="InterPro" id="IPR005706">
    <property type="entry name" value="Ribosomal_uS2_bac/mit/plastid"/>
</dbReference>
<dbReference type="InterPro" id="IPR001865">
    <property type="entry name" value="Ribosomal_uS2"/>
</dbReference>
<dbReference type="Proteomes" id="UP000229570">
    <property type="component" value="Unassembled WGS sequence"/>
</dbReference>
<dbReference type="HAMAP" id="MF_00291_B">
    <property type="entry name" value="Ribosomal_uS2_B"/>
    <property type="match status" value="1"/>
</dbReference>
<protein>
    <recommendedName>
        <fullName evidence="4 5">Small ribosomal subunit protein uS2</fullName>
    </recommendedName>
</protein>
<comment type="caution">
    <text evidence="7">The sequence shown here is derived from an EMBL/GenBank/DDBJ whole genome shotgun (WGS) entry which is preliminary data.</text>
</comment>
<name>A0A2H0KLC5_9BACT</name>
<dbReference type="NCBIfam" id="TIGR01011">
    <property type="entry name" value="rpsB_bact"/>
    <property type="match status" value="1"/>
</dbReference>
<evidence type="ECO:0000313" key="7">
    <source>
        <dbReference type="EMBL" id="PIQ72070.1"/>
    </source>
</evidence>
<comment type="similarity">
    <text evidence="1 5 6">Belongs to the universal ribosomal protein uS2 family.</text>
</comment>
<evidence type="ECO:0000256" key="3">
    <source>
        <dbReference type="ARBA" id="ARBA00023274"/>
    </source>
</evidence>
<dbReference type="CDD" id="cd01425">
    <property type="entry name" value="RPS2"/>
    <property type="match status" value="1"/>
</dbReference>
<dbReference type="InterPro" id="IPR023591">
    <property type="entry name" value="Ribosomal_uS2_flav_dom_sf"/>
</dbReference>
<dbReference type="Gene3D" id="3.40.50.10490">
    <property type="entry name" value="Glucose-6-phosphate isomerase like protein, domain 1"/>
    <property type="match status" value="1"/>
</dbReference>
<dbReference type="SUPFAM" id="SSF52313">
    <property type="entry name" value="Ribosomal protein S2"/>
    <property type="match status" value="1"/>
</dbReference>
<dbReference type="Gene3D" id="1.10.287.610">
    <property type="entry name" value="Helix hairpin bin"/>
    <property type="match status" value="1"/>
</dbReference>
<evidence type="ECO:0000256" key="2">
    <source>
        <dbReference type="ARBA" id="ARBA00022980"/>
    </source>
</evidence>
<dbReference type="GO" id="GO:0003735">
    <property type="term" value="F:structural constituent of ribosome"/>
    <property type="evidence" value="ECO:0007669"/>
    <property type="project" value="InterPro"/>
</dbReference>
<dbReference type="EMBL" id="PCVL01000081">
    <property type="protein sequence ID" value="PIQ72070.1"/>
    <property type="molecule type" value="Genomic_DNA"/>
</dbReference>
<dbReference type="PROSITE" id="PS00963">
    <property type="entry name" value="RIBOSOMAL_S2_2"/>
    <property type="match status" value="1"/>
</dbReference>
<proteinExistence type="inferred from homology"/>
<evidence type="ECO:0000256" key="1">
    <source>
        <dbReference type="ARBA" id="ARBA00006242"/>
    </source>
</evidence>
<evidence type="ECO:0000256" key="5">
    <source>
        <dbReference type="HAMAP-Rule" id="MF_00291"/>
    </source>
</evidence>
<dbReference type="PANTHER" id="PTHR12534:SF0">
    <property type="entry name" value="SMALL RIBOSOMAL SUBUNIT PROTEIN US2M"/>
    <property type="match status" value="1"/>
</dbReference>
<evidence type="ECO:0000313" key="8">
    <source>
        <dbReference type="Proteomes" id="UP000229570"/>
    </source>
</evidence>
<accession>A0A2H0KLC5</accession>
<dbReference type="InterPro" id="IPR018130">
    <property type="entry name" value="Ribosomal_uS2_CS"/>
</dbReference>
<gene>
    <name evidence="5 7" type="primary">rpsB</name>
    <name evidence="7" type="ORF">COV86_05010</name>
</gene>
<dbReference type="Pfam" id="PF00318">
    <property type="entry name" value="Ribosomal_S2"/>
    <property type="match status" value="1"/>
</dbReference>
<evidence type="ECO:0000256" key="4">
    <source>
        <dbReference type="ARBA" id="ARBA00035256"/>
    </source>
</evidence>
<evidence type="ECO:0000256" key="6">
    <source>
        <dbReference type="RuleBase" id="RU003631"/>
    </source>
</evidence>
<dbReference type="PRINTS" id="PR00395">
    <property type="entry name" value="RIBOSOMALS2"/>
</dbReference>
<dbReference type="PANTHER" id="PTHR12534">
    <property type="entry name" value="30S RIBOSOMAL PROTEIN S2 PROKARYOTIC AND ORGANELLAR"/>
    <property type="match status" value="1"/>
</dbReference>
<dbReference type="AlphaFoldDB" id="A0A2H0KLC5"/>
<reference evidence="7 8" key="1">
    <citation type="submission" date="2017-09" db="EMBL/GenBank/DDBJ databases">
        <title>Depth-based differentiation of microbial function through sediment-hosted aquifers and enrichment of novel symbionts in the deep terrestrial subsurface.</title>
        <authorList>
            <person name="Probst A.J."/>
            <person name="Ladd B."/>
            <person name="Jarett J.K."/>
            <person name="Geller-Mcgrath D.E."/>
            <person name="Sieber C.M."/>
            <person name="Emerson J.B."/>
            <person name="Anantharaman K."/>
            <person name="Thomas B.C."/>
            <person name="Malmstrom R."/>
            <person name="Stieglmeier M."/>
            <person name="Klingl A."/>
            <person name="Woyke T."/>
            <person name="Ryan C.M."/>
            <person name="Banfield J.F."/>
        </authorList>
    </citation>
    <scope>NUCLEOTIDE SEQUENCE [LARGE SCALE GENOMIC DNA]</scope>
    <source>
        <strain evidence="7">CG11_big_fil_rev_8_21_14_0_20_35_14</strain>
    </source>
</reference>
<dbReference type="GO" id="GO:0022627">
    <property type="term" value="C:cytosolic small ribosomal subunit"/>
    <property type="evidence" value="ECO:0007669"/>
    <property type="project" value="TreeGrafter"/>
</dbReference>
<keyword evidence="2 5" id="KW-0689">Ribosomal protein</keyword>
<organism evidence="7 8">
    <name type="scientific">Candidatus Roizmanbacteria bacterium CG11_big_fil_rev_8_21_14_0_20_35_14</name>
    <dbReference type="NCBI Taxonomy" id="1974855"/>
    <lineage>
        <taxon>Bacteria</taxon>
        <taxon>Candidatus Roizmaniibacteriota</taxon>
    </lineage>
</organism>
<sequence length="232" mass="26675">MTNIDKKVKELFEAGCHLGHKTNKIHPKAKKYIYTIDNGSSIIDLTKTVNLLEKAKEFIRDLAKNNKTLLIVVTKRIVSNFTADLCQKNNFSHVTVKWPAGLLTNFETISKNVKKLKKMREEKEQGEWSKFVKHEQIKFQKELNKLEKFYSGISMLEKLPDALFIVDIKNEKNAVKEALEKKIPIVAIVDTNVNPDAINYPIPGNDDASTSIEYFVKEIIETYVRYKKAQTT</sequence>
<keyword evidence="3 5" id="KW-0687">Ribonucleoprotein</keyword>